<dbReference type="Proteomes" id="UP001381693">
    <property type="component" value="Unassembled WGS sequence"/>
</dbReference>
<gene>
    <name evidence="1" type="ORF">SK128_024897</name>
</gene>
<reference evidence="1 2" key="1">
    <citation type="submission" date="2023-11" db="EMBL/GenBank/DDBJ databases">
        <title>Halocaridina rubra genome assembly.</title>
        <authorList>
            <person name="Smith C."/>
        </authorList>
    </citation>
    <scope>NUCLEOTIDE SEQUENCE [LARGE SCALE GENOMIC DNA]</scope>
    <source>
        <strain evidence="1">EP-1</strain>
        <tissue evidence="1">Whole</tissue>
    </source>
</reference>
<protein>
    <submittedName>
        <fullName evidence="1">Uncharacterized protein</fullName>
    </submittedName>
</protein>
<proteinExistence type="predicted"/>
<name>A0AAN8WL86_HALRR</name>
<organism evidence="1 2">
    <name type="scientific">Halocaridina rubra</name>
    <name type="common">Hawaiian red shrimp</name>
    <dbReference type="NCBI Taxonomy" id="373956"/>
    <lineage>
        <taxon>Eukaryota</taxon>
        <taxon>Metazoa</taxon>
        <taxon>Ecdysozoa</taxon>
        <taxon>Arthropoda</taxon>
        <taxon>Crustacea</taxon>
        <taxon>Multicrustacea</taxon>
        <taxon>Malacostraca</taxon>
        <taxon>Eumalacostraca</taxon>
        <taxon>Eucarida</taxon>
        <taxon>Decapoda</taxon>
        <taxon>Pleocyemata</taxon>
        <taxon>Caridea</taxon>
        <taxon>Atyoidea</taxon>
        <taxon>Atyidae</taxon>
        <taxon>Halocaridina</taxon>
    </lineage>
</organism>
<keyword evidence="2" id="KW-1185">Reference proteome</keyword>
<accession>A0AAN8WL86</accession>
<dbReference type="AlphaFoldDB" id="A0AAN8WL86"/>
<evidence type="ECO:0000313" key="1">
    <source>
        <dbReference type="EMBL" id="KAK7067052.1"/>
    </source>
</evidence>
<comment type="caution">
    <text evidence="1">The sequence shown here is derived from an EMBL/GenBank/DDBJ whole genome shotgun (WGS) entry which is preliminary data.</text>
</comment>
<dbReference type="EMBL" id="JAXCGZ010018941">
    <property type="protein sequence ID" value="KAK7067052.1"/>
    <property type="molecule type" value="Genomic_DNA"/>
</dbReference>
<sequence>MCIIPGTPCEGSGSKYDICQWQRQKCQGACVGMFLHLAYDVDYICGSEKFVHAPQNGNASPASWFLFIRLQTHHMQPSTPNHFLARPSGYAIILFPCNRIGNVV</sequence>
<evidence type="ECO:0000313" key="2">
    <source>
        <dbReference type="Proteomes" id="UP001381693"/>
    </source>
</evidence>